<evidence type="ECO:0000259" key="1">
    <source>
        <dbReference type="Pfam" id="PF00578"/>
    </source>
</evidence>
<organism evidence="2 3">
    <name type="scientific">Methylobrevis albus</name>
    <dbReference type="NCBI Taxonomy" id="2793297"/>
    <lineage>
        <taxon>Bacteria</taxon>
        <taxon>Pseudomonadati</taxon>
        <taxon>Pseudomonadota</taxon>
        <taxon>Alphaproteobacteria</taxon>
        <taxon>Hyphomicrobiales</taxon>
        <taxon>Pleomorphomonadaceae</taxon>
        <taxon>Methylobrevis</taxon>
    </lineage>
</organism>
<feature type="domain" description="Alkyl hydroperoxide reductase subunit C/ Thiol specific antioxidant" evidence="1">
    <location>
        <begin position="57"/>
        <end position="148"/>
    </location>
</feature>
<proteinExistence type="predicted"/>
<dbReference type="InterPro" id="IPR000866">
    <property type="entry name" value="AhpC/TSA"/>
</dbReference>
<dbReference type="GO" id="GO:0016209">
    <property type="term" value="F:antioxidant activity"/>
    <property type="evidence" value="ECO:0007669"/>
    <property type="project" value="InterPro"/>
</dbReference>
<dbReference type="RefSeq" id="WP_197312014.1">
    <property type="nucleotide sequence ID" value="NZ_JADZLT010000052.1"/>
</dbReference>
<gene>
    <name evidence="2" type="ORF">I5731_13940</name>
</gene>
<keyword evidence="3" id="KW-1185">Reference proteome</keyword>
<dbReference type="Gene3D" id="3.40.30.10">
    <property type="entry name" value="Glutaredoxin"/>
    <property type="match status" value="1"/>
</dbReference>
<name>A0A931N088_9HYPH</name>
<dbReference type="Pfam" id="PF00578">
    <property type="entry name" value="AhpC-TSA"/>
    <property type="match status" value="1"/>
</dbReference>
<evidence type="ECO:0000313" key="3">
    <source>
        <dbReference type="Proteomes" id="UP000631694"/>
    </source>
</evidence>
<dbReference type="InterPro" id="IPR036249">
    <property type="entry name" value="Thioredoxin-like_sf"/>
</dbReference>
<accession>A0A931N088</accession>
<protein>
    <submittedName>
        <fullName evidence="2">Redoxin domain-containing protein</fullName>
    </submittedName>
</protein>
<dbReference type="EMBL" id="JADZLT010000052">
    <property type="protein sequence ID" value="MBH0238929.1"/>
    <property type="molecule type" value="Genomic_DNA"/>
</dbReference>
<dbReference type="GO" id="GO:0016491">
    <property type="term" value="F:oxidoreductase activity"/>
    <property type="evidence" value="ECO:0007669"/>
    <property type="project" value="InterPro"/>
</dbReference>
<dbReference type="SUPFAM" id="SSF52833">
    <property type="entry name" value="Thioredoxin-like"/>
    <property type="match status" value="1"/>
</dbReference>
<comment type="caution">
    <text evidence="2">The sequence shown here is derived from an EMBL/GenBank/DDBJ whole genome shotgun (WGS) entry which is preliminary data.</text>
</comment>
<reference evidence="2" key="1">
    <citation type="submission" date="2020-12" db="EMBL/GenBank/DDBJ databases">
        <title>Methylobrevis albus sp. nov., isolated from fresh water lack sediment.</title>
        <authorList>
            <person name="Zou Q."/>
        </authorList>
    </citation>
    <scope>NUCLEOTIDE SEQUENCE</scope>
    <source>
        <strain evidence="2">L22</strain>
    </source>
</reference>
<dbReference type="AlphaFoldDB" id="A0A931N088"/>
<dbReference type="Proteomes" id="UP000631694">
    <property type="component" value="Unassembled WGS sequence"/>
</dbReference>
<evidence type="ECO:0000313" key="2">
    <source>
        <dbReference type="EMBL" id="MBH0238929.1"/>
    </source>
</evidence>
<sequence length="215" mass="22966">MQISALTTADHARDPQAGEVSAQAPAVVAARLAAAAIDRDAFAGRGPLTLPVLEDRNDRPLDLNRRFADRRVLVVFYLGGWSEACTEALRLVDRARPLLDERCCSVVGISPESVDHLGRTADTHGLELTLLHDHGARFADAHGLAFRLPPPLRATLRAAGVRLPAWNGDASAQLPLPVTLLADFDRSVTLFAPSHPRENPGRGDVACALDAALGI</sequence>